<name>G9N7F0_HYPVG</name>
<evidence type="ECO:0000256" key="1">
    <source>
        <dbReference type="SAM" id="Coils"/>
    </source>
</evidence>
<feature type="region of interest" description="Disordered" evidence="2">
    <location>
        <begin position="1"/>
        <end position="70"/>
    </location>
</feature>
<dbReference type="AlphaFoldDB" id="G9N7F0"/>
<organism evidence="4 5">
    <name type="scientific">Hypocrea virens (strain Gv29-8 / FGSC 10586)</name>
    <name type="common">Gliocladium virens</name>
    <name type="synonym">Trichoderma virens</name>
    <dbReference type="NCBI Taxonomy" id="413071"/>
    <lineage>
        <taxon>Eukaryota</taxon>
        <taxon>Fungi</taxon>
        <taxon>Dikarya</taxon>
        <taxon>Ascomycota</taxon>
        <taxon>Pezizomycotina</taxon>
        <taxon>Sordariomycetes</taxon>
        <taxon>Hypocreomycetidae</taxon>
        <taxon>Hypocreales</taxon>
        <taxon>Hypocreaceae</taxon>
        <taxon>Trichoderma</taxon>
    </lineage>
</organism>
<feature type="compositionally biased region" description="Polar residues" evidence="2">
    <location>
        <begin position="286"/>
        <end position="300"/>
    </location>
</feature>
<dbReference type="OrthoDB" id="4900538at2759"/>
<feature type="transmembrane region" description="Helical" evidence="3">
    <location>
        <begin position="387"/>
        <end position="409"/>
    </location>
</feature>
<evidence type="ECO:0000313" key="4">
    <source>
        <dbReference type="EMBL" id="EHK16916.1"/>
    </source>
</evidence>
<dbReference type="STRING" id="413071.G9N7F0"/>
<feature type="compositionally biased region" description="Polar residues" evidence="2">
    <location>
        <begin position="58"/>
        <end position="67"/>
    </location>
</feature>
<gene>
    <name evidence="4" type="ORF">TRIVIDRAFT_65884</name>
</gene>
<keyword evidence="3" id="KW-0812">Transmembrane</keyword>
<dbReference type="HOGENOM" id="CLU_569926_0_0_1"/>
<evidence type="ECO:0000256" key="2">
    <source>
        <dbReference type="SAM" id="MobiDB-lite"/>
    </source>
</evidence>
<comment type="caution">
    <text evidence="4">The sequence shown here is derived from an EMBL/GenBank/DDBJ whole genome shotgun (WGS) entry which is preliminary data.</text>
</comment>
<feature type="region of interest" description="Disordered" evidence="2">
    <location>
        <begin position="286"/>
        <end position="320"/>
    </location>
</feature>
<reference evidence="4 5" key="1">
    <citation type="journal article" date="2011" name="Genome Biol.">
        <title>Comparative genome sequence analysis underscores mycoparasitism as the ancestral life style of Trichoderma.</title>
        <authorList>
            <person name="Kubicek C.P."/>
            <person name="Herrera-Estrella A."/>
            <person name="Seidl-Seiboth V."/>
            <person name="Martinez D.A."/>
            <person name="Druzhinina I.S."/>
            <person name="Thon M."/>
            <person name="Zeilinger S."/>
            <person name="Casas-Flores S."/>
            <person name="Horwitz B.A."/>
            <person name="Mukherjee P.K."/>
            <person name="Mukherjee M."/>
            <person name="Kredics L."/>
            <person name="Alcaraz L.D."/>
            <person name="Aerts A."/>
            <person name="Antal Z."/>
            <person name="Atanasova L."/>
            <person name="Cervantes-Badillo M.G."/>
            <person name="Challacombe J."/>
            <person name="Chertkov O."/>
            <person name="McCluskey K."/>
            <person name="Coulpier F."/>
            <person name="Deshpande N."/>
            <person name="von Doehren H."/>
            <person name="Ebbole D.J."/>
            <person name="Esquivel-Naranjo E.U."/>
            <person name="Fekete E."/>
            <person name="Flipphi M."/>
            <person name="Glaser F."/>
            <person name="Gomez-Rodriguez E.Y."/>
            <person name="Gruber S."/>
            <person name="Han C."/>
            <person name="Henrissat B."/>
            <person name="Hermosa R."/>
            <person name="Hernandez-Onate M."/>
            <person name="Karaffa L."/>
            <person name="Kosti I."/>
            <person name="Le Crom S."/>
            <person name="Lindquist E."/>
            <person name="Lucas S."/>
            <person name="Luebeck M."/>
            <person name="Luebeck P.S."/>
            <person name="Margeot A."/>
            <person name="Metz B."/>
            <person name="Misra M."/>
            <person name="Nevalainen H."/>
            <person name="Omann M."/>
            <person name="Packer N."/>
            <person name="Perrone G."/>
            <person name="Uresti-Rivera E.E."/>
            <person name="Salamov A."/>
            <person name="Schmoll M."/>
            <person name="Seiboth B."/>
            <person name="Shapiro H."/>
            <person name="Sukno S."/>
            <person name="Tamayo-Ramos J.A."/>
            <person name="Tisch D."/>
            <person name="Wiest A."/>
            <person name="Wilkinson H.H."/>
            <person name="Zhang M."/>
            <person name="Coutinho P.M."/>
            <person name="Kenerley C.M."/>
            <person name="Monte E."/>
            <person name="Baker S.E."/>
            <person name="Grigoriev I.V."/>
        </authorList>
    </citation>
    <scope>NUCLEOTIDE SEQUENCE [LARGE SCALE GENOMIC DNA]</scope>
    <source>
        <strain evidence="5">Gv29-8 / FGSC 10586</strain>
    </source>
</reference>
<feature type="compositionally biased region" description="Polar residues" evidence="2">
    <location>
        <begin position="311"/>
        <end position="320"/>
    </location>
</feature>
<keyword evidence="3" id="KW-0472">Membrane</keyword>
<sequence length="479" mass="52920">MSSNKSNQVGVEQPGNWSNDIPERFAQRDVGMQSPPKRRMRMVAGTSTKQHEHGGRAASTTTNLTNKNEYDESTGAAAVLLSNKDERTNPAAAGEAVSDEQAWEHDDGRMYENENKDEMDNDATSVIGENSPILDDMETYFPAVNHGTAVKSLHEELADVSDQSDDEGIYNAAVDENALPVDLSHSSRSISSDVAMDAVSDIENSTVNSIEAESKQNSEANFQEILHERDLLKKELESRDERMAAMSQKCAVLEKELESRNEIITALEAENAALVNTAVKPISFADASTNTETPTGQIRQPNYPREDDNEQQPISIKKPSSTPAFSLAAQISTVVRFIQAYLDTAKKSYLDFISVINVGSLAGQDLFLSGVKRSASFKGVADFLQNWAQSAVVFLATPFWMVMSFYLYLSIQHEKNVWMQANALTRKQLLGHVGTTTVPKESSVSIDHVFGIISRSWLQARIEYSVIFVQKHAQEKGKE</sequence>
<dbReference type="VEuPathDB" id="FungiDB:TRIVIDRAFT_65884"/>
<proteinExistence type="predicted"/>
<dbReference type="Proteomes" id="UP000007115">
    <property type="component" value="Unassembled WGS sequence"/>
</dbReference>
<dbReference type="RefSeq" id="XP_013951123.1">
    <property type="nucleotide sequence ID" value="XM_014095648.1"/>
</dbReference>
<accession>G9N7F0</accession>
<dbReference type="InParanoid" id="G9N7F0"/>
<feature type="coiled-coil region" evidence="1">
    <location>
        <begin position="215"/>
        <end position="270"/>
    </location>
</feature>
<keyword evidence="3" id="KW-1133">Transmembrane helix</keyword>
<keyword evidence="5" id="KW-1185">Reference proteome</keyword>
<protein>
    <submittedName>
        <fullName evidence="4">Uncharacterized protein</fullName>
    </submittedName>
</protein>
<dbReference type="EMBL" id="ABDF02000089">
    <property type="protein sequence ID" value="EHK16916.1"/>
    <property type="molecule type" value="Genomic_DNA"/>
</dbReference>
<feature type="compositionally biased region" description="Polar residues" evidence="2">
    <location>
        <begin position="1"/>
        <end position="19"/>
    </location>
</feature>
<dbReference type="eggNOG" id="ENOG502RM32">
    <property type="taxonomic scope" value="Eukaryota"/>
</dbReference>
<dbReference type="GeneID" id="25796766"/>
<keyword evidence="1" id="KW-0175">Coiled coil</keyword>
<evidence type="ECO:0000313" key="5">
    <source>
        <dbReference type="Proteomes" id="UP000007115"/>
    </source>
</evidence>
<evidence type="ECO:0000256" key="3">
    <source>
        <dbReference type="SAM" id="Phobius"/>
    </source>
</evidence>